<keyword evidence="1" id="KW-1133">Transmembrane helix</keyword>
<protein>
    <recommendedName>
        <fullName evidence="4">Glycosyltransferase RgtA/B/C/D-like domain-containing protein</fullName>
    </recommendedName>
</protein>
<feature type="transmembrane region" description="Helical" evidence="1">
    <location>
        <begin position="253"/>
        <end position="270"/>
    </location>
</feature>
<dbReference type="RefSeq" id="WP_053233673.1">
    <property type="nucleotide sequence ID" value="NZ_CP011125.1"/>
</dbReference>
<evidence type="ECO:0000313" key="2">
    <source>
        <dbReference type="EMBL" id="AKF06508.1"/>
    </source>
</evidence>
<evidence type="ECO:0000313" key="3">
    <source>
        <dbReference type="Proteomes" id="UP000034883"/>
    </source>
</evidence>
<gene>
    <name evidence="2" type="ORF">DB32_003657</name>
</gene>
<feature type="transmembrane region" description="Helical" evidence="1">
    <location>
        <begin position="185"/>
        <end position="207"/>
    </location>
</feature>
<keyword evidence="1" id="KW-0472">Membrane</keyword>
<organism evidence="2 3">
    <name type="scientific">Sandaracinus amylolyticus</name>
    <dbReference type="NCBI Taxonomy" id="927083"/>
    <lineage>
        <taxon>Bacteria</taxon>
        <taxon>Pseudomonadati</taxon>
        <taxon>Myxococcota</taxon>
        <taxon>Polyangia</taxon>
        <taxon>Polyangiales</taxon>
        <taxon>Sandaracinaceae</taxon>
        <taxon>Sandaracinus</taxon>
    </lineage>
</organism>
<dbReference type="Proteomes" id="UP000034883">
    <property type="component" value="Chromosome"/>
</dbReference>
<feature type="transmembrane region" description="Helical" evidence="1">
    <location>
        <begin position="75"/>
        <end position="93"/>
    </location>
</feature>
<dbReference type="EMBL" id="CP011125">
    <property type="protein sequence ID" value="AKF06508.1"/>
    <property type="molecule type" value="Genomic_DNA"/>
</dbReference>
<keyword evidence="3" id="KW-1185">Reference proteome</keyword>
<dbReference type="KEGG" id="samy:DB32_003657"/>
<accession>A0A0F6W3P5</accession>
<feature type="transmembrane region" description="Helical" evidence="1">
    <location>
        <begin position="105"/>
        <end position="125"/>
    </location>
</feature>
<keyword evidence="1" id="KW-0812">Transmembrane</keyword>
<feature type="transmembrane region" description="Helical" evidence="1">
    <location>
        <begin position="227"/>
        <end position="246"/>
    </location>
</feature>
<proteinExistence type="predicted"/>
<feature type="transmembrane region" description="Helical" evidence="1">
    <location>
        <begin position="131"/>
        <end position="160"/>
    </location>
</feature>
<evidence type="ECO:0008006" key="4">
    <source>
        <dbReference type="Google" id="ProtNLM"/>
    </source>
</evidence>
<dbReference type="AlphaFoldDB" id="A0A0F6W3P5"/>
<sequence length="469" mass="50753">MRVLVPLAGVVLIALHASLYAGYVIDDAWISFRYARHLAHGLGLVFNEGERVEGYTNFLWVVLAAPFTSMRVERVMAGIGLACACATLVIAVLRARRDDPSARFAGVPTALGLACMHGLAFHAVGGLETPLYALLVLVASLMLADGRALPFAIATTLAFLTRPEAALLGLGGTLFLAHRSKRDGALALGAFVLLVTPYLVFKLAYFGALLPNTLHAKPPGLVSGARYLARELLPAIALVVAAIVGARTNERHRVLVVIALAFLAAVLLEGGDWMPGGRMIVPWLAPLFVAADRPIRALFTSTHRARVIAIVAVLAIVPWQIARSAELVMGTRARVPIDAARIELADRLAHEDVRSIALLDIGLVGWRAEHARIVDLGGLVDRTIAASPGPHGAKRADLDYLESLAPEVVILTSARDATRDAEGRVHVGARFVAEQHLEESAWLREHYEHVETRTPARVYRMHVFRRRLD</sequence>
<evidence type="ECO:0000256" key="1">
    <source>
        <dbReference type="SAM" id="Phobius"/>
    </source>
</evidence>
<name>A0A0F6W3P5_9BACT</name>
<dbReference type="OrthoDB" id="344788at2"/>
<reference evidence="2 3" key="1">
    <citation type="submission" date="2015-03" db="EMBL/GenBank/DDBJ databases">
        <title>Genome assembly of Sandaracinus amylolyticus DSM 53668.</title>
        <authorList>
            <person name="Sharma G."/>
            <person name="Subramanian S."/>
        </authorList>
    </citation>
    <scope>NUCLEOTIDE SEQUENCE [LARGE SCALE GENOMIC DNA]</scope>
    <source>
        <strain evidence="2 3">DSM 53668</strain>
    </source>
</reference>
<dbReference type="STRING" id="927083.DB32_003657"/>